<gene>
    <name evidence="3" type="ORF">CN689_05015</name>
    <name evidence="2" type="ORF">DTO10_22730</name>
</gene>
<evidence type="ECO:0008006" key="6">
    <source>
        <dbReference type="Google" id="ProtNLM"/>
    </source>
</evidence>
<evidence type="ECO:0000313" key="2">
    <source>
        <dbReference type="EMBL" id="AXN40911.1"/>
    </source>
</evidence>
<name>A0AAX0RSJ7_9BACI</name>
<feature type="transmembrane region" description="Helical" evidence="1">
    <location>
        <begin position="75"/>
        <end position="94"/>
    </location>
</feature>
<dbReference type="KEGG" id="pbut:DTO10_22730"/>
<dbReference type="EMBL" id="NUEQ01000010">
    <property type="protein sequence ID" value="PEJ36295.1"/>
    <property type="molecule type" value="Genomic_DNA"/>
</dbReference>
<protein>
    <recommendedName>
        <fullName evidence="6">Transposase</fullName>
    </recommendedName>
</protein>
<evidence type="ECO:0000313" key="5">
    <source>
        <dbReference type="Proteomes" id="UP000260457"/>
    </source>
</evidence>
<accession>A0AAX0RSJ7</accession>
<evidence type="ECO:0000313" key="4">
    <source>
        <dbReference type="Proteomes" id="UP000220106"/>
    </source>
</evidence>
<dbReference type="AlphaFoldDB" id="A0AAX0RSJ7"/>
<keyword evidence="1" id="KW-0812">Transmembrane</keyword>
<proteinExistence type="predicted"/>
<keyword evidence="1" id="KW-1133">Transmembrane helix</keyword>
<keyword evidence="1" id="KW-0472">Membrane</keyword>
<dbReference type="EMBL" id="CP030926">
    <property type="protein sequence ID" value="AXN40911.1"/>
    <property type="molecule type" value="Genomic_DNA"/>
</dbReference>
<dbReference type="Proteomes" id="UP000220106">
    <property type="component" value="Unassembled WGS sequence"/>
</dbReference>
<evidence type="ECO:0000256" key="1">
    <source>
        <dbReference type="SAM" id="Phobius"/>
    </source>
</evidence>
<reference evidence="2 5" key="2">
    <citation type="submission" date="2018-07" db="EMBL/GenBank/DDBJ databases">
        <title>The molecular basis for the intramolecular migration of carboxyl group in the catabolism of para-hydroxybenzoate via gentisate.</title>
        <authorList>
            <person name="Zhao H."/>
            <person name="Xu Y."/>
            <person name="Lin S."/>
            <person name="Spain J.C."/>
            <person name="Zhou N.-Y."/>
        </authorList>
    </citation>
    <scope>NUCLEOTIDE SEQUENCE [LARGE SCALE GENOMIC DNA]</scope>
    <source>
        <strain evidence="2 5">PHB-7a</strain>
    </source>
</reference>
<dbReference type="RefSeq" id="WP_098175080.1">
    <property type="nucleotide sequence ID" value="NZ_NUEQ01000010.1"/>
</dbReference>
<keyword evidence="5" id="KW-1185">Reference proteome</keyword>
<sequence>MFFQHENLAIEKSEKAYLYEQAYLPLPKCGLFFQIHRVQKPTSGLTKLLEFIPSYYGLREFNKIDKKTLTENSNFIRITSISIILSTIAISFLYKNELRKGG</sequence>
<dbReference type="Proteomes" id="UP000260457">
    <property type="component" value="Chromosome"/>
</dbReference>
<reference evidence="3 4" key="1">
    <citation type="submission" date="2017-09" db="EMBL/GenBank/DDBJ databases">
        <title>Large-scale bioinformatics analysis of Bacillus genomes uncovers conserved roles of natural products in bacterial physiology.</title>
        <authorList>
            <consortium name="Agbiome Team Llc"/>
            <person name="Bleich R.M."/>
            <person name="Kirk G.J."/>
            <person name="Santa Maria K.C."/>
            <person name="Allen S.E."/>
            <person name="Farag S."/>
            <person name="Shank E.A."/>
            <person name="Bowers A."/>
        </authorList>
    </citation>
    <scope>NUCLEOTIDE SEQUENCE [LARGE SCALE GENOMIC DNA]</scope>
    <source>
        <strain evidence="3 4">AFS003229</strain>
    </source>
</reference>
<organism evidence="3 4">
    <name type="scientific">Peribacillus butanolivorans</name>
    <dbReference type="NCBI Taxonomy" id="421767"/>
    <lineage>
        <taxon>Bacteria</taxon>
        <taxon>Bacillati</taxon>
        <taxon>Bacillota</taxon>
        <taxon>Bacilli</taxon>
        <taxon>Bacillales</taxon>
        <taxon>Bacillaceae</taxon>
        <taxon>Peribacillus</taxon>
    </lineage>
</organism>
<evidence type="ECO:0000313" key="3">
    <source>
        <dbReference type="EMBL" id="PEJ36295.1"/>
    </source>
</evidence>